<gene>
    <name evidence="1" type="ORF">MSG28_014344</name>
</gene>
<reference evidence="1 2" key="1">
    <citation type="journal article" date="2022" name="Genome Biol. Evol.">
        <title>The Spruce Budworm Genome: Reconstructing the Evolutionary History of Antifreeze Proteins.</title>
        <authorList>
            <person name="Beliveau C."/>
            <person name="Gagne P."/>
            <person name="Picq S."/>
            <person name="Vernygora O."/>
            <person name="Keeling C.I."/>
            <person name="Pinkney K."/>
            <person name="Doucet D."/>
            <person name="Wen F."/>
            <person name="Johnston J.S."/>
            <person name="Maaroufi H."/>
            <person name="Boyle B."/>
            <person name="Laroche J."/>
            <person name="Dewar K."/>
            <person name="Juretic N."/>
            <person name="Blackburn G."/>
            <person name="Nisole A."/>
            <person name="Brunet B."/>
            <person name="Brandao M."/>
            <person name="Lumley L."/>
            <person name="Duan J."/>
            <person name="Quan G."/>
            <person name="Lucarotti C.J."/>
            <person name="Roe A.D."/>
            <person name="Sperling F.A.H."/>
            <person name="Levesque R.C."/>
            <person name="Cusson M."/>
        </authorList>
    </citation>
    <scope>NUCLEOTIDE SEQUENCE [LARGE SCALE GENOMIC DNA]</scope>
    <source>
        <strain evidence="1">Glfc:IPQL:Cfum</strain>
    </source>
</reference>
<sequence>MKMLDDEKELWAHVLASYKEMTFLWDVKDKNYVNKKMRAEGYKKLLERYLKIDKNGTIEILKRRLDNMRTAYNRERRKVRMSLERDMNSPHIPTLWYYKQLSFLDALPMHANSSANTPREHYFNFNRFKNKIYLEKRKKKSLKRLREEAKSVHNEVEESRPGYINIEPLQSSEEEVQEPPAPRPQPKRRIFNLLQKQERFVETATKMLGKKEKDWEIIGKAIGLQLSALEGHQQTIAQKLISDAIFYGNMGKLNIDSCIHIESFETVMRVSPELTEETECKDDLTMFVTD</sequence>
<proteinExistence type="predicted"/>
<evidence type="ECO:0000313" key="1">
    <source>
        <dbReference type="EMBL" id="KAI8423325.1"/>
    </source>
</evidence>
<dbReference type="Proteomes" id="UP001064048">
    <property type="component" value="Chromosome 25"/>
</dbReference>
<keyword evidence="2" id="KW-1185">Reference proteome</keyword>
<dbReference type="EMBL" id="CM046125">
    <property type="protein sequence ID" value="KAI8423325.1"/>
    <property type="molecule type" value="Genomic_DNA"/>
</dbReference>
<protein>
    <submittedName>
        <fullName evidence="1">Uncharacterized protein</fullName>
    </submittedName>
</protein>
<comment type="caution">
    <text evidence="1">The sequence shown here is derived from an EMBL/GenBank/DDBJ whole genome shotgun (WGS) entry which is preliminary data.</text>
</comment>
<evidence type="ECO:0000313" key="2">
    <source>
        <dbReference type="Proteomes" id="UP001064048"/>
    </source>
</evidence>
<accession>A0ACC0JHL6</accession>
<name>A0ACC0JHL6_CHOFU</name>
<organism evidence="1 2">
    <name type="scientific">Choristoneura fumiferana</name>
    <name type="common">Spruce budworm moth</name>
    <name type="synonym">Archips fumiferana</name>
    <dbReference type="NCBI Taxonomy" id="7141"/>
    <lineage>
        <taxon>Eukaryota</taxon>
        <taxon>Metazoa</taxon>
        <taxon>Ecdysozoa</taxon>
        <taxon>Arthropoda</taxon>
        <taxon>Hexapoda</taxon>
        <taxon>Insecta</taxon>
        <taxon>Pterygota</taxon>
        <taxon>Neoptera</taxon>
        <taxon>Endopterygota</taxon>
        <taxon>Lepidoptera</taxon>
        <taxon>Glossata</taxon>
        <taxon>Ditrysia</taxon>
        <taxon>Tortricoidea</taxon>
        <taxon>Tortricidae</taxon>
        <taxon>Tortricinae</taxon>
        <taxon>Choristoneura</taxon>
    </lineage>
</organism>